<evidence type="ECO:0000313" key="4">
    <source>
        <dbReference type="EMBL" id="WSC17648.1"/>
    </source>
</evidence>
<organism evidence="2 5">
    <name type="scientific">Streptomyces brevispora</name>
    <dbReference type="NCBI Taxonomy" id="887462"/>
    <lineage>
        <taxon>Bacteria</taxon>
        <taxon>Bacillati</taxon>
        <taxon>Actinomycetota</taxon>
        <taxon>Actinomycetes</taxon>
        <taxon>Kitasatosporales</taxon>
        <taxon>Streptomycetaceae</taxon>
        <taxon>Streptomyces</taxon>
    </lineage>
</organism>
<keyword evidence="2" id="KW-0238">DNA-binding</keyword>
<evidence type="ECO:0000259" key="1">
    <source>
        <dbReference type="PROSITE" id="PS50995"/>
    </source>
</evidence>
<dbReference type="InterPro" id="IPR036388">
    <property type="entry name" value="WH-like_DNA-bd_sf"/>
</dbReference>
<dbReference type="PANTHER" id="PTHR33164">
    <property type="entry name" value="TRANSCRIPTIONAL REGULATOR, MARR FAMILY"/>
    <property type="match status" value="1"/>
</dbReference>
<dbReference type="Gene3D" id="1.10.10.10">
    <property type="entry name" value="Winged helix-like DNA-binding domain superfamily/Winged helix DNA-binding domain"/>
    <property type="match status" value="1"/>
</dbReference>
<evidence type="ECO:0000313" key="2">
    <source>
        <dbReference type="EMBL" id="TWF92248.1"/>
    </source>
</evidence>
<reference evidence="3 6" key="2">
    <citation type="submission" date="2022-10" db="EMBL/GenBank/DDBJ databases">
        <title>The complete genomes of actinobacterial strains from the NBC collection.</title>
        <authorList>
            <person name="Joergensen T.S."/>
            <person name="Alvarez Arevalo M."/>
            <person name="Sterndorff E.B."/>
            <person name="Faurdal D."/>
            <person name="Vuksanovic O."/>
            <person name="Mourched A.-S."/>
            <person name="Charusanti P."/>
            <person name="Shaw S."/>
            <person name="Blin K."/>
            <person name="Weber T."/>
        </authorList>
    </citation>
    <scope>NUCLEOTIDE SEQUENCE [LARGE SCALE GENOMIC DNA]</scope>
    <source>
        <strain evidence="3 6">NBC 01769</strain>
    </source>
</reference>
<dbReference type="InterPro" id="IPR036390">
    <property type="entry name" value="WH_DNA-bd_sf"/>
</dbReference>
<evidence type="ECO:0000313" key="5">
    <source>
        <dbReference type="Proteomes" id="UP000318186"/>
    </source>
</evidence>
<dbReference type="RefSeq" id="WP_208764847.1">
    <property type="nucleotide sequence ID" value="NZ_CP109114.1"/>
</dbReference>
<accession>A0A561TYS3</accession>
<dbReference type="GO" id="GO:0003677">
    <property type="term" value="F:DNA binding"/>
    <property type="evidence" value="ECO:0007669"/>
    <property type="project" value="UniProtKB-KW"/>
</dbReference>
<evidence type="ECO:0000313" key="6">
    <source>
        <dbReference type="Proteomes" id="UP001330827"/>
    </source>
</evidence>
<keyword evidence="6" id="KW-1185">Reference proteome</keyword>
<gene>
    <name evidence="2" type="ORF">FHX80_12568</name>
    <name evidence="3" type="ORF">OIE64_00220</name>
    <name evidence="4" type="ORF">OIE64_35820</name>
</gene>
<name>A0A561TYS3_9ACTN</name>
<dbReference type="Pfam" id="PF01047">
    <property type="entry name" value="MarR"/>
    <property type="match status" value="1"/>
</dbReference>
<dbReference type="InterPro" id="IPR039422">
    <property type="entry name" value="MarR/SlyA-like"/>
</dbReference>
<protein>
    <submittedName>
        <fullName evidence="2 3">MarR family transcriptional regulator</fullName>
    </submittedName>
</protein>
<dbReference type="EMBL" id="CP109114">
    <property type="protein sequence ID" value="WSC11463.1"/>
    <property type="molecule type" value="Genomic_DNA"/>
</dbReference>
<dbReference type="InterPro" id="IPR000835">
    <property type="entry name" value="HTH_MarR-typ"/>
</dbReference>
<dbReference type="SMART" id="SM00347">
    <property type="entry name" value="HTH_MARR"/>
    <property type="match status" value="1"/>
</dbReference>
<dbReference type="EMBL" id="CP109114">
    <property type="protein sequence ID" value="WSC17648.1"/>
    <property type="molecule type" value="Genomic_DNA"/>
</dbReference>
<dbReference type="PANTHER" id="PTHR33164:SF43">
    <property type="entry name" value="HTH-TYPE TRANSCRIPTIONAL REPRESSOR YETL"/>
    <property type="match status" value="1"/>
</dbReference>
<dbReference type="GO" id="GO:0003700">
    <property type="term" value="F:DNA-binding transcription factor activity"/>
    <property type="evidence" value="ECO:0007669"/>
    <property type="project" value="InterPro"/>
</dbReference>
<dbReference type="EMBL" id="VIWW01000002">
    <property type="protein sequence ID" value="TWF92248.1"/>
    <property type="molecule type" value="Genomic_DNA"/>
</dbReference>
<evidence type="ECO:0000313" key="3">
    <source>
        <dbReference type="EMBL" id="WSC11463.1"/>
    </source>
</evidence>
<feature type="domain" description="HTH marR-type" evidence="1">
    <location>
        <begin position="37"/>
        <end position="170"/>
    </location>
</feature>
<dbReference type="PROSITE" id="PS50995">
    <property type="entry name" value="HTH_MARR_2"/>
    <property type="match status" value="1"/>
</dbReference>
<dbReference type="AlphaFoldDB" id="A0A561TYS3"/>
<proteinExistence type="predicted"/>
<dbReference type="Proteomes" id="UP000318186">
    <property type="component" value="Unassembled WGS sequence"/>
</dbReference>
<sequence length="182" mass="20366">MMPQKPEPDVTDLDFQSFAEYAHGRTSELVDDADLEAASLVLTLHRAAGTVVYDLESTVHRPAGWSWSGFRLLYVLWVSGPLEARHAARLSGMSRQSTSTLSKTLERHGLLTRAPRPDDGRLITYALTAEGEQRVREVYRAHNDRERLWARLLTSDERAAVVSALGKLLAAADDLEVRRRAD</sequence>
<dbReference type="SUPFAM" id="SSF46785">
    <property type="entry name" value="Winged helix' DNA-binding domain"/>
    <property type="match status" value="1"/>
</dbReference>
<dbReference type="Proteomes" id="UP001330827">
    <property type="component" value="Chromosome"/>
</dbReference>
<dbReference type="GO" id="GO:0006950">
    <property type="term" value="P:response to stress"/>
    <property type="evidence" value="ECO:0007669"/>
    <property type="project" value="TreeGrafter"/>
</dbReference>
<reference evidence="2 5" key="1">
    <citation type="submission" date="2019-06" db="EMBL/GenBank/DDBJ databases">
        <title>Sequencing the genomes of 1000 actinobacteria strains.</title>
        <authorList>
            <person name="Klenk H.-P."/>
        </authorList>
    </citation>
    <scope>NUCLEOTIDE SEQUENCE [LARGE SCALE GENOMIC DNA]</scope>
    <source>
        <strain evidence="2 5">DSM 42059</strain>
    </source>
</reference>